<reference evidence="2 3" key="1">
    <citation type="submission" date="2016-07" db="EMBL/GenBank/DDBJ databases">
        <title>Multiple horizontal gene transfer events from other fungi enriched the ability of initially mycotrophic Trichoderma (Ascomycota) to feed on dead plant biomass.</title>
        <authorList>
            <consortium name="DOE Joint Genome Institute"/>
            <person name="Aerts A."/>
            <person name="Atanasova L."/>
            <person name="Chenthamara K."/>
            <person name="Zhang J."/>
            <person name="Grujic M."/>
            <person name="Henrissat B."/>
            <person name="Kuo A."/>
            <person name="Salamov A."/>
            <person name="Lipzen A."/>
            <person name="Labutti K."/>
            <person name="Barry K."/>
            <person name="Miao Y."/>
            <person name="Rahimi M.J."/>
            <person name="Shen Q."/>
            <person name="Grigoriev I.V."/>
            <person name="Kubicek C.P."/>
            <person name="Druzhinina I.S."/>
        </authorList>
    </citation>
    <scope>NUCLEOTIDE SEQUENCE [LARGE SCALE GENOMIC DNA]</scope>
    <source>
        <strain evidence="2 3">ATCC 18648</strain>
    </source>
</reference>
<evidence type="ECO:0000313" key="2">
    <source>
        <dbReference type="EMBL" id="PTB71501.1"/>
    </source>
</evidence>
<evidence type="ECO:0000256" key="1">
    <source>
        <dbReference type="SAM" id="MobiDB-lite"/>
    </source>
</evidence>
<organism evidence="2 3">
    <name type="scientific">Trichoderma longibrachiatum ATCC 18648</name>
    <dbReference type="NCBI Taxonomy" id="983965"/>
    <lineage>
        <taxon>Eukaryota</taxon>
        <taxon>Fungi</taxon>
        <taxon>Dikarya</taxon>
        <taxon>Ascomycota</taxon>
        <taxon>Pezizomycotina</taxon>
        <taxon>Sordariomycetes</taxon>
        <taxon>Hypocreomycetidae</taxon>
        <taxon>Hypocreales</taxon>
        <taxon>Hypocreaceae</taxon>
        <taxon>Trichoderma</taxon>
    </lineage>
</organism>
<dbReference type="Proteomes" id="UP000240760">
    <property type="component" value="Unassembled WGS sequence"/>
</dbReference>
<dbReference type="AlphaFoldDB" id="A0A2T4BQB4"/>
<sequence length="156" mass="17184">MVRHGLSRDCSGHQKRQRESYRDMRISSSLLSRHWPAKHRFPRNPPRCDAARAGTRRESRDSSNSLASLASETLAQSPPSGNSHSPEHRQCPCSAVEALGPVFLDVEAAPLPPHSCHGGCDGGGRYRLSLVAQYPDFYHVSSSCCCCFSLFRSSLT</sequence>
<feature type="compositionally biased region" description="Basic and acidic residues" evidence="1">
    <location>
        <begin position="1"/>
        <end position="25"/>
    </location>
</feature>
<dbReference type="EMBL" id="KZ679148">
    <property type="protein sequence ID" value="PTB71501.1"/>
    <property type="molecule type" value="Genomic_DNA"/>
</dbReference>
<proteinExistence type="predicted"/>
<name>A0A2T4BQB4_TRILO</name>
<protein>
    <submittedName>
        <fullName evidence="2">Uncharacterized protein</fullName>
    </submittedName>
</protein>
<gene>
    <name evidence="2" type="ORF">M440DRAFT_215120</name>
</gene>
<keyword evidence="3" id="KW-1185">Reference proteome</keyword>
<evidence type="ECO:0000313" key="3">
    <source>
        <dbReference type="Proteomes" id="UP000240760"/>
    </source>
</evidence>
<accession>A0A2T4BQB4</accession>
<feature type="region of interest" description="Disordered" evidence="1">
    <location>
        <begin position="1"/>
        <end position="89"/>
    </location>
</feature>
<feature type="compositionally biased region" description="Polar residues" evidence="1">
    <location>
        <begin position="62"/>
        <end position="84"/>
    </location>
</feature>